<accession>A0A9D2BUV3</accession>
<evidence type="ECO:0000313" key="1">
    <source>
        <dbReference type="EMBL" id="HIX94269.1"/>
    </source>
</evidence>
<evidence type="ECO:0000313" key="2">
    <source>
        <dbReference type="Proteomes" id="UP000886751"/>
    </source>
</evidence>
<comment type="caution">
    <text evidence="1">The sequence shown here is derived from an EMBL/GenBank/DDBJ whole genome shotgun (WGS) entry which is preliminary data.</text>
</comment>
<protein>
    <submittedName>
        <fullName evidence="1">Glycosyltransferase family 52 protein</fullName>
    </submittedName>
</protein>
<reference evidence="1" key="2">
    <citation type="submission" date="2021-04" db="EMBL/GenBank/DDBJ databases">
        <authorList>
            <person name="Gilroy R."/>
        </authorList>
    </citation>
    <scope>NUCLEOTIDE SEQUENCE</scope>
    <source>
        <strain evidence="1">ChiHecec2B26-7398</strain>
    </source>
</reference>
<sequence length="334" mass="36836">MKPNLYICHTAYQVLVDLLRASRTPGAPHTMVLSTEVADAPALAARLDKTGAVRTVLVDESRWPGAVTGPLAAWRSRRAFERLCGWKLDRAQYQDVYIHNDWSVLGRYLQDCRAGYILCEDTFASTLGPDQHLVTDQRAAPDFAQKQQSGKGYLYWGDSPWCKAVETEDAARCTLFAPERLLHDSKGALLRSLTDAEKALVRAVFLTQPLPETADGATLLLPRSFVADGLLTQERQDAMFRAVAARYAVGPLFIKTHPRDATDYAALFPGATVLQRTMPSEVLNFCLPFTFRRAVTVQSFVLRGFTAADEKILLTLDEALALLPPSKGATLAHG</sequence>
<dbReference type="EMBL" id="DXEI01000039">
    <property type="protein sequence ID" value="HIX94269.1"/>
    <property type="molecule type" value="Genomic_DNA"/>
</dbReference>
<gene>
    <name evidence="1" type="ORF">H9846_02305</name>
</gene>
<reference evidence="1" key="1">
    <citation type="journal article" date="2021" name="PeerJ">
        <title>Extensive microbial diversity within the chicken gut microbiome revealed by metagenomics and culture.</title>
        <authorList>
            <person name="Gilroy R."/>
            <person name="Ravi A."/>
            <person name="Getino M."/>
            <person name="Pursley I."/>
            <person name="Horton D.L."/>
            <person name="Alikhan N.F."/>
            <person name="Baker D."/>
            <person name="Gharbi K."/>
            <person name="Hall N."/>
            <person name="Watson M."/>
            <person name="Adriaenssens E.M."/>
            <person name="Foster-Nyarko E."/>
            <person name="Jarju S."/>
            <person name="Secka A."/>
            <person name="Antonio M."/>
            <person name="Oren A."/>
            <person name="Chaudhuri R.R."/>
            <person name="La Ragione R."/>
            <person name="Hildebrand F."/>
            <person name="Pallen M.J."/>
        </authorList>
    </citation>
    <scope>NUCLEOTIDE SEQUENCE</scope>
    <source>
        <strain evidence="1">ChiHecec2B26-7398</strain>
    </source>
</reference>
<dbReference type="InterPro" id="IPR012477">
    <property type="entry name" value="Glyco_transf_52"/>
</dbReference>
<proteinExistence type="predicted"/>
<dbReference type="Pfam" id="PF07922">
    <property type="entry name" value="Glyco_transf_52"/>
    <property type="match status" value="1"/>
</dbReference>
<name>A0A9D2BUV3_9FIRM</name>
<dbReference type="Proteomes" id="UP000886751">
    <property type="component" value="Unassembled WGS sequence"/>
</dbReference>
<dbReference type="AlphaFoldDB" id="A0A9D2BUV3"/>
<organism evidence="1 2">
    <name type="scientific">Candidatus Gemmiger excrementipullorum</name>
    <dbReference type="NCBI Taxonomy" id="2838610"/>
    <lineage>
        <taxon>Bacteria</taxon>
        <taxon>Bacillati</taxon>
        <taxon>Bacillota</taxon>
        <taxon>Clostridia</taxon>
        <taxon>Eubacteriales</taxon>
        <taxon>Gemmiger</taxon>
    </lineage>
</organism>